<evidence type="ECO:0000313" key="4">
    <source>
        <dbReference type="EMBL" id="QFZ21843.1"/>
    </source>
</evidence>
<dbReference type="Pfam" id="PF11887">
    <property type="entry name" value="Mce4_CUP1"/>
    <property type="match status" value="1"/>
</dbReference>
<reference evidence="5" key="1">
    <citation type="journal article" date="2021" name="Curr. Microbiol.">
        <title>Complete genome of nocamycin-producing strain Saccharothrix syringae NRRL B-16468 reveals the biosynthetic potential for secondary metabolites.</title>
        <authorList>
            <person name="Mo X."/>
            <person name="Yang S."/>
        </authorList>
    </citation>
    <scope>NUCLEOTIDE SEQUENCE [LARGE SCALE GENOMIC DNA]</scope>
    <source>
        <strain evidence="5">ATCC 51364 / DSM 43886 / JCM 6844 / KCTC 9398 / NBRC 14523 / NRRL B-16468 / INA 2240</strain>
    </source>
</reference>
<evidence type="ECO:0000259" key="3">
    <source>
        <dbReference type="Pfam" id="PF11887"/>
    </source>
</evidence>
<dbReference type="Pfam" id="PF02470">
    <property type="entry name" value="MlaD"/>
    <property type="match status" value="1"/>
</dbReference>
<dbReference type="KEGG" id="ssyi:EKG83_34525"/>
<dbReference type="Proteomes" id="UP000325787">
    <property type="component" value="Chromosome"/>
</dbReference>
<feature type="domain" description="Mammalian cell entry C-terminal" evidence="3">
    <location>
        <begin position="119"/>
        <end position="316"/>
    </location>
</feature>
<dbReference type="InterPro" id="IPR005693">
    <property type="entry name" value="Mce"/>
</dbReference>
<sequence>MRNIAAPLTKFLVFVVVTVAATGFLAATIAGSEVGDTDTYLARFTDVTALAEGDEVRMSGVKVGQVESLELVDDELVDVGFSVADDRPLSANVTATIKYRNLVGQRYVSLDQPAGPLADRLPPGGLIPVERTTPALDLTTLFNGFRPLFQALDPDDVNKLAQEIIQVLQGEGGTVEGLLAHTASLTTALAAKDDVIGQVVTNLNAVLDVVNSRDNRFSELVLSLRELVSGFAADRQPIGNAIAGLAALGESTASLLEQGRQPLKDDIAQLGLLAGNLGNAPELEPFVRNLPVKFEAIGRTASYGSWLNFYLCFASSQAEPAPGGPPVGIPVTESRCRR</sequence>
<dbReference type="AlphaFoldDB" id="A0A5Q0H7A4"/>
<dbReference type="InterPro" id="IPR052336">
    <property type="entry name" value="MlaD_Phospholipid_Transporter"/>
</dbReference>
<dbReference type="NCBIfam" id="TIGR00996">
    <property type="entry name" value="Mtu_fam_mce"/>
    <property type="match status" value="1"/>
</dbReference>
<accession>A0A5Q0H7A4</accession>
<name>A0A5Q0H7A4_SACSY</name>
<protein>
    <submittedName>
        <fullName evidence="4">MCE family protein</fullName>
    </submittedName>
</protein>
<dbReference type="PANTHER" id="PTHR33371">
    <property type="entry name" value="INTERMEMBRANE PHOSPHOLIPID TRANSPORT SYSTEM BINDING PROTEIN MLAD-RELATED"/>
    <property type="match status" value="1"/>
</dbReference>
<organism evidence="4 5">
    <name type="scientific">Saccharothrix syringae</name>
    <name type="common">Nocardiopsis syringae</name>
    <dbReference type="NCBI Taxonomy" id="103733"/>
    <lineage>
        <taxon>Bacteria</taxon>
        <taxon>Bacillati</taxon>
        <taxon>Actinomycetota</taxon>
        <taxon>Actinomycetes</taxon>
        <taxon>Pseudonocardiales</taxon>
        <taxon>Pseudonocardiaceae</taxon>
        <taxon>Saccharothrix</taxon>
    </lineage>
</organism>
<dbReference type="EMBL" id="CP034550">
    <property type="protein sequence ID" value="QFZ21843.1"/>
    <property type="molecule type" value="Genomic_DNA"/>
</dbReference>
<feature type="chain" id="PRO_5038690601" evidence="1">
    <location>
        <begin position="27"/>
        <end position="338"/>
    </location>
</feature>
<dbReference type="RefSeq" id="WP_033431836.1">
    <property type="nucleotide sequence ID" value="NZ_CP034550.1"/>
</dbReference>
<keyword evidence="1" id="KW-0732">Signal</keyword>
<dbReference type="InterPro" id="IPR024516">
    <property type="entry name" value="Mce_C"/>
</dbReference>
<gene>
    <name evidence="4" type="ORF">EKG83_34525</name>
</gene>
<feature type="domain" description="Mce/MlaD" evidence="2">
    <location>
        <begin position="37"/>
        <end position="112"/>
    </location>
</feature>
<evidence type="ECO:0000259" key="2">
    <source>
        <dbReference type="Pfam" id="PF02470"/>
    </source>
</evidence>
<feature type="signal peptide" evidence="1">
    <location>
        <begin position="1"/>
        <end position="26"/>
    </location>
</feature>
<keyword evidence="5" id="KW-1185">Reference proteome</keyword>
<dbReference type="PANTHER" id="PTHR33371:SF17">
    <property type="entry name" value="MCE-FAMILY PROTEIN MCE1B"/>
    <property type="match status" value="1"/>
</dbReference>
<evidence type="ECO:0000256" key="1">
    <source>
        <dbReference type="SAM" id="SignalP"/>
    </source>
</evidence>
<dbReference type="InterPro" id="IPR003399">
    <property type="entry name" value="Mce/MlaD"/>
</dbReference>
<proteinExistence type="predicted"/>
<dbReference type="OrthoDB" id="338143at2"/>
<dbReference type="GO" id="GO:0051701">
    <property type="term" value="P:biological process involved in interaction with host"/>
    <property type="evidence" value="ECO:0007669"/>
    <property type="project" value="TreeGrafter"/>
</dbReference>
<evidence type="ECO:0000313" key="5">
    <source>
        <dbReference type="Proteomes" id="UP000325787"/>
    </source>
</evidence>
<dbReference type="GO" id="GO:0005576">
    <property type="term" value="C:extracellular region"/>
    <property type="evidence" value="ECO:0007669"/>
    <property type="project" value="TreeGrafter"/>
</dbReference>